<keyword evidence="3" id="KW-1185">Reference proteome</keyword>
<dbReference type="EMBL" id="JBBPCO010000002">
    <property type="protein sequence ID" value="MEK8088611.1"/>
    <property type="molecule type" value="Genomic_DNA"/>
</dbReference>
<keyword evidence="1" id="KW-0812">Transmembrane</keyword>
<feature type="transmembrane region" description="Helical" evidence="1">
    <location>
        <begin position="132"/>
        <end position="156"/>
    </location>
</feature>
<keyword evidence="1" id="KW-0472">Membrane</keyword>
<protein>
    <recommendedName>
        <fullName evidence="4">Histidine phosphatase family protein</fullName>
    </recommendedName>
</protein>
<evidence type="ECO:0000313" key="3">
    <source>
        <dbReference type="Proteomes" id="UP001446205"/>
    </source>
</evidence>
<reference evidence="2 3" key="1">
    <citation type="submission" date="2024-04" db="EMBL/GenBank/DDBJ databases">
        <authorList>
            <person name="Abashina T."/>
            <person name="Shaikin A."/>
        </authorList>
    </citation>
    <scope>NUCLEOTIDE SEQUENCE [LARGE SCALE GENOMIC DNA]</scope>
    <source>
        <strain evidence="2 3">AAFK</strain>
    </source>
</reference>
<proteinExistence type="predicted"/>
<feature type="transmembrane region" description="Helical" evidence="1">
    <location>
        <begin position="87"/>
        <end position="112"/>
    </location>
</feature>
<evidence type="ECO:0000313" key="2">
    <source>
        <dbReference type="EMBL" id="MEK8088611.1"/>
    </source>
</evidence>
<gene>
    <name evidence="2" type="ORF">WOB96_02425</name>
</gene>
<organism evidence="2 3">
    <name type="scientific">Thermithiobacillus plumbiphilus</name>
    <dbReference type="NCBI Taxonomy" id="1729899"/>
    <lineage>
        <taxon>Bacteria</taxon>
        <taxon>Pseudomonadati</taxon>
        <taxon>Pseudomonadota</taxon>
        <taxon>Acidithiobacillia</taxon>
        <taxon>Acidithiobacillales</taxon>
        <taxon>Thermithiobacillaceae</taxon>
        <taxon>Thermithiobacillus</taxon>
    </lineage>
</organism>
<name>A0ABU9D4Y3_9PROT</name>
<sequence length="195" mass="21866">MEIILARHGRPRVYQPSNIRQNAAEWLAQYDVVGIREDSLPMQDLLAEGPNLVLASSLPRSVESARRLVGESRLLVDPLFREVGFGIAYLGGLRFPAGIWSLIAPLFWLLGWCRGAESRQAVRARAARSADLLIAHAGVCGRVMLVGHLFFNWFLARELRRRGWRRSGLPRLGYWKSTRYLAPEATNGEMAGGRS</sequence>
<evidence type="ECO:0008006" key="4">
    <source>
        <dbReference type="Google" id="ProtNLM"/>
    </source>
</evidence>
<comment type="caution">
    <text evidence="2">The sequence shown here is derived from an EMBL/GenBank/DDBJ whole genome shotgun (WGS) entry which is preliminary data.</text>
</comment>
<dbReference type="RefSeq" id="WP_341369677.1">
    <property type="nucleotide sequence ID" value="NZ_JBBPCO010000002.1"/>
</dbReference>
<dbReference type="Proteomes" id="UP001446205">
    <property type="component" value="Unassembled WGS sequence"/>
</dbReference>
<keyword evidence="1" id="KW-1133">Transmembrane helix</keyword>
<dbReference type="SUPFAM" id="SSF53254">
    <property type="entry name" value="Phosphoglycerate mutase-like"/>
    <property type="match status" value="1"/>
</dbReference>
<accession>A0ABU9D4Y3</accession>
<dbReference type="Gene3D" id="3.40.50.1240">
    <property type="entry name" value="Phosphoglycerate mutase-like"/>
    <property type="match status" value="1"/>
</dbReference>
<evidence type="ECO:0000256" key="1">
    <source>
        <dbReference type="SAM" id="Phobius"/>
    </source>
</evidence>
<dbReference type="InterPro" id="IPR029033">
    <property type="entry name" value="His_PPase_superfam"/>
</dbReference>